<evidence type="ECO:0000256" key="1">
    <source>
        <dbReference type="SAM" id="MobiDB-lite"/>
    </source>
</evidence>
<evidence type="ECO:0000313" key="2">
    <source>
        <dbReference type="EMBL" id="GAX76642.1"/>
    </source>
</evidence>
<name>A0A250X178_9CHLO</name>
<gene>
    <name evidence="2" type="ORF">CEUSTIGMA_g4088.t1</name>
</gene>
<feature type="region of interest" description="Disordered" evidence="1">
    <location>
        <begin position="81"/>
        <end position="110"/>
    </location>
</feature>
<dbReference type="Proteomes" id="UP000232323">
    <property type="component" value="Unassembled WGS sequence"/>
</dbReference>
<proteinExistence type="predicted"/>
<dbReference type="AlphaFoldDB" id="A0A250X178"/>
<dbReference type="EMBL" id="BEGY01000018">
    <property type="protein sequence ID" value="GAX76642.1"/>
    <property type="molecule type" value="Genomic_DNA"/>
</dbReference>
<protein>
    <submittedName>
        <fullName evidence="2">Uncharacterized protein</fullName>
    </submittedName>
</protein>
<feature type="compositionally biased region" description="Low complexity" evidence="1">
    <location>
        <begin position="101"/>
        <end position="110"/>
    </location>
</feature>
<comment type="caution">
    <text evidence="2">The sequence shown here is derived from an EMBL/GenBank/DDBJ whole genome shotgun (WGS) entry which is preliminary data.</text>
</comment>
<accession>A0A250X178</accession>
<evidence type="ECO:0000313" key="3">
    <source>
        <dbReference type="Proteomes" id="UP000232323"/>
    </source>
</evidence>
<organism evidence="2 3">
    <name type="scientific">Chlamydomonas eustigma</name>
    <dbReference type="NCBI Taxonomy" id="1157962"/>
    <lineage>
        <taxon>Eukaryota</taxon>
        <taxon>Viridiplantae</taxon>
        <taxon>Chlorophyta</taxon>
        <taxon>core chlorophytes</taxon>
        <taxon>Chlorophyceae</taxon>
        <taxon>CS clade</taxon>
        <taxon>Chlamydomonadales</taxon>
        <taxon>Chlamydomonadaceae</taxon>
        <taxon>Chlamydomonas</taxon>
    </lineage>
</organism>
<reference evidence="2 3" key="1">
    <citation type="submission" date="2017-08" db="EMBL/GenBank/DDBJ databases">
        <title>Acidophilic green algal genome provides insights into adaptation to an acidic environment.</title>
        <authorList>
            <person name="Hirooka S."/>
            <person name="Hirose Y."/>
            <person name="Kanesaki Y."/>
            <person name="Higuchi S."/>
            <person name="Fujiwara T."/>
            <person name="Onuma R."/>
            <person name="Era A."/>
            <person name="Ohbayashi R."/>
            <person name="Uzuka A."/>
            <person name="Nozaki H."/>
            <person name="Yoshikawa H."/>
            <person name="Miyagishima S.Y."/>
        </authorList>
    </citation>
    <scope>NUCLEOTIDE SEQUENCE [LARGE SCALE GENOMIC DNA]</scope>
    <source>
        <strain evidence="2 3">NIES-2499</strain>
    </source>
</reference>
<sequence>MEGNEEGSVSFNCLTDLRVLRAHLRDEAIACSLLKAIAIRRLRGISRYGRTISLPIERVNSSPTQSPSVVAVEAAAARLVQHSHDPTHQTSDPTDASYGTPPADSKAPSSAAIIKGPRLRDGQQALTQAGAPPLGYASSNCLQWHANPWMSWQLQQQQQHVFWGAQQRPQRMIQPFHQHAARTAFVTPGWYMPPPYPAAGAEALAPADPYSNMWHQQPLLGPAAAGPPYMPFPVMQHSLHPAESM</sequence>
<keyword evidence="3" id="KW-1185">Reference proteome</keyword>